<name>A0A8D5FN61_9BACT</name>
<protein>
    <submittedName>
        <fullName evidence="3">Uncharacterized protein</fullName>
    </submittedName>
</protein>
<dbReference type="RefSeq" id="WP_228854570.1">
    <property type="nucleotide sequence ID" value="NZ_AP024086.1"/>
</dbReference>
<accession>A0A8D5FN61</accession>
<reference evidence="3" key="1">
    <citation type="submission" date="2020-09" db="EMBL/GenBank/DDBJ databases">
        <title>Desulfogranum mesoprofundum gen. nov., sp. nov., a novel mesophilic, sulfate-reducing chemolithoautotroph isolated from a deep-sea hydrothermal vent chimney in the Suiyo Seamount.</title>
        <authorList>
            <person name="Hashimoto Y."/>
            <person name="Nakagawa S."/>
        </authorList>
    </citation>
    <scope>NUCLEOTIDE SEQUENCE</scope>
    <source>
        <strain evidence="3">KT2</strain>
    </source>
</reference>
<keyword evidence="2" id="KW-1133">Transmembrane helix</keyword>
<evidence type="ECO:0000313" key="4">
    <source>
        <dbReference type="Proteomes" id="UP000826725"/>
    </source>
</evidence>
<dbReference type="Proteomes" id="UP000826725">
    <property type="component" value="Chromosome"/>
</dbReference>
<dbReference type="KEGG" id="dbk:DGMP_28760"/>
<keyword evidence="4" id="KW-1185">Reference proteome</keyword>
<feature type="compositionally biased region" description="Basic and acidic residues" evidence="1">
    <location>
        <begin position="1"/>
        <end position="20"/>
    </location>
</feature>
<keyword evidence="2" id="KW-0472">Membrane</keyword>
<sequence length="65" mass="7211">MSDDKITIETGDAGKGESEIAKNANTEELEERALSVFASERNEDMTALILSLVTTFIVLVFTKWM</sequence>
<evidence type="ECO:0000256" key="2">
    <source>
        <dbReference type="SAM" id="Phobius"/>
    </source>
</evidence>
<gene>
    <name evidence="3" type="ORF">DGMP_28760</name>
</gene>
<feature type="transmembrane region" description="Helical" evidence="2">
    <location>
        <begin position="45"/>
        <end position="62"/>
    </location>
</feature>
<organism evidence="3 4">
    <name type="scientific">Desulfomarina profundi</name>
    <dbReference type="NCBI Taxonomy" id="2772557"/>
    <lineage>
        <taxon>Bacteria</taxon>
        <taxon>Pseudomonadati</taxon>
        <taxon>Thermodesulfobacteriota</taxon>
        <taxon>Desulfobulbia</taxon>
        <taxon>Desulfobulbales</taxon>
        <taxon>Desulfobulbaceae</taxon>
        <taxon>Desulfomarina</taxon>
    </lineage>
</organism>
<proteinExistence type="predicted"/>
<dbReference type="EMBL" id="AP024086">
    <property type="protein sequence ID" value="BCL62183.1"/>
    <property type="molecule type" value="Genomic_DNA"/>
</dbReference>
<feature type="region of interest" description="Disordered" evidence="1">
    <location>
        <begin position="1"/>
        <end position="24"/>
    </location>
</feature>
<keyword evidence="2" id="KW-0812">Transmembrane</keyword>
<evidence type="ECO:0000313" key="3">
    <source>
        <dbReference type="EMBL" id="BCL62183.1"/>
    </source>
</evidence>
<evidence type="ECO:0000256" key="1">
    <source>
        <dbReference type="SAM" id="MobiDB-lite"/>
    </source>
</evidence>
<dbReference type="AlphaFoldDB" id="A0A8D5FN61"/>